<keyword evidence="3" id="KW-1185">Reference proteome</keyword>
<name>A0A835BX20_9POAL</name>
<dbReference type="Proteomes" id="UP000636709">
    <property type="component" value="Unassembled WGS sequence"/>
</dbReference>
<evidence type="ECO:0000256" key="1">
    <source>
        <dbReference type="SAM" id="MobiDB-lite"/>
    </source>
</evidence>
<protein>
    <submittedName>
        <fullName evidence="2">Uncharacterized protein</fullName>
    </submittedName>
</protein>
<feature type="region of interest" description="Disordered" evidence="1">
    <location>
        <begin position="168"/>
        <end position="211"/>
    </location>
</feature>
<feature type="compositionally biased region" description="Basic and acidic residues" evidence="1">
    <location>
        <begin position="183"/>
        <end position="197"/>
    </location>
</feature>
<sequence length="211" mass="22366">MIPIREASLHCLPKTTHGSIAALSFCSSPFRRSACTEFAGRAGLRSYALIETLHPRSRGAIKFLGSASAEQSKRTPKSAIRIVKSDPAQALRQLTLGSSQQGGIYPPFHSYSTPVLPPQARASAAMGAGGSRARQNAMRSGVVVLGAVAFGYLSFRVGFKPYLDQAQEAMESSHDPAAAVARDAPEDSGADRTREEADLAPSKDPAVVLRD</sequence>
<gene>
    <name evidence="2" type="ORF">HU200_026654</name>
</gene>
<accession>A0A835BX20</accession>
<dbReference type="AlphaFoldDB" id="A0A835BX20"/>
<reference evidence="2" key="1">
    <citation type="submission" date="2020-07" db="EMBL/GenBank/DDBJ databases">
        <title>Genome sequence and genetic diversity analysis of an under-domesticated orphan crop, white fonio (Digitaria exilis).</title>
        <authorList>
            <person name="Bennetzen J.L."/>
            <person name="Chen S."/>
            <person name="Ma X."/>
            <person name="Wang X."/>
            <person name="Yssel A.E.J."/>
            <person name="Chaluvadi S.R."/>
            <person name="Johnson M."/>
            <person name="Gangashetty P."/>
            <person name="Hamidou F."/>
            <person name="Sanogo M.D."/>
            <person name="Zwaenepoel A."/>
            <person name="Wallace J."/>
            <person name="Van De Peer Y."/>
            <person name="Van Deynze A."/>
        </authorList>
    </citation>
    <scope>NUCLEOTIDE SEQUENCE</scope>
    <source>
        <tissue evidence="2">Leaves</tissue>
    </source>
</reference>
<evidence type="ECO:0000313" key="2">
    <source>
        <dbReference type="EMBL" id="KAF8715711.1"/>
    </source>
</evidence>
<dbReference type="InterPro" id="IPR038944">
    <property type="entry name" value="OEP7-like"/>
</dbReference>
<organism evidence="2 3">
    <name type="scientific">Digitaria exilis</name>
    <dbReference type="NCBI Taxonomy" id="1010633"/>
    <lineage>
        <taxon>Eukaryota</taxon>
        <taxon>Viridiplantae</taxon>
        <taxon>Streptophyta</taxon>
        <taxon>Embryophyta</taxon>
        <taxon>Tracheophyta</taxon>
        <taxon>Spermatophyta</taxon>
        <taxon>Magnoliopsida</taxon>
        <taxon>Liliopsida</taxon>
        <taxon>Poales</taxon>
        <taxon>Poaceae</taxon>
        <taxon>PACMAD clade</taxon>
        <taxon>Panicoideae</taxon>
        <taxon>Panicodae</taxon>
        <taxon>Paniceae</taxon>
        <taxon>Anthephorinae</taxon>
        <taxon>Digitaria</taxon>
    </lineage>
</organism>
<dbReference type="PANTHER" id="PTHR33982:SF4">
    <property type="entry name" value="TRANSMEMBRANE PROTEIN"/>
    <property type="match status" value="1"/>
</dbReference>
<dbReference type="EMBL" id="JACEFO010001730">
    <property type="protein sequence ID" value="KAF8715711.1"/>
    <property type="molecule type" value="Genomic_DNA"/>
</dbReference>
<dbReference type="OrthoDB" id="754892at2759"/>
<proteinExistence type="predicted"/>
<evidence type="ECO:0000313" key="3">
    <source>
        <dbReference type="Proteomes" id="UP000636709"/>
    </source>
</evidence>
<dbReference type="PANTHER" id="PTHR33982">
    <property type="entry name" value="OUTER ENVELOPE MEMBRANE PROTEIN 7-RELATED"/>
    <property type="match status" value="1"/>
</dbReference>
<comment type="caution">
    <text evidence="2">The sequence shown here is derived from an EMBL/GenBank/DDBJ whole genome shotgun (WGS) entry which is preliminary data.</text>
</comment>